<dbReference type="EMBL" id="MK072336">
    <property type="protein sequence ID" value="AYV82065.1"/>
    <property type="molecule type" value="Genomic_DNA"/>
</dbReference>
<evidence type="ECO:0000313" key="1">
    <source>
        <dbReference type="EMBL" id="AYV82065.1"/>
    </source>
</evidence>
<sequence>MESKLDSELIMNKVYINLNELLIICTRIYGPLIQNMFQFLIHHKLFISSFSDLFVRVVNHSQTIIIFNNLPSFNVHNYKIIYNLAHLSNCIHLSINDTIVYGTPIIEEHIHGHKIIRHYNTFHQSNEMVKSVLYSKIYNIVNSSCSNIVCVGGECYVYAKILFNKYRSCTIYSDYNDIIYYSYANLMVEKDIKNIRIHKVSYQQCFIEQSFNKQSSLNEQTEYIIFNVRSLLPSHINVIKKLNPLNIIIVSCNDNNIKKLRQLVNYTIEIIPLYNIKLIICKQITHM</sequence>
<reference evidence="1" key="1">
    <citation type="submission" date="2018-10" db="EMBL/GenBank/DDBJ databases">
        <title>Hidden diversity of soil giant viruses.</title>
        <authorList>
            <person name="Schulz F."/>
            <person name="Alteio L."/>
            <person name="Goudeau D."/>
            <person name="Ryan E.M."/>
            <person name="Malmstrom R.R."/>
            <person name="Blanchard J."/>
            <person name="Woyke T."/>
        </authorList>
    </citation>
    <scope>NUCLEOTIDE SEQUENCE</scope>
    <source>
        <strain evidence="1">HOV1</strain>
    </source>
</reference>
<accession>A0A3G5A4A4</accession>
<protein>
    <recommendedName>
        <fullName evidence="2">Methyltransferase</fullName>
    </recommendedName>
</protein>
<evidence type="ECO:0008006" key="2">
    <source>
        <dbReference type="Google" id="ProtNLM"/>
    </source>
</evidence>
<name>A0A3G5A4A4_9VIRU</name>
<gene>
    <name evidence="1" type="ORF">Homavirus5_7</name>
</gene>
<proteinExistence type="predicted"/>
<organism evidence="1">
    <name type="scientific">Homavirus sp</name>
    <dbReference type="NCBI Taxonomy" id="2487769"/>
    <lineage>
        <taxon>Viruses</taxon>
        <taxon>Varidnaviria</taxon>
        <taxon>Bamfordvirae</taxon>
        <taxon>Nucleocytoviricota</taxon>
        <taxon>Megaviricetes</taxon>
        <taxon>Imitervirales</taxon>
        <taxon>Mimiviridae</taxon>
        <taxon>Klosneuvirinae</taxon>
    </lineage>
</organism>